<name>A0ABQ9WYU7_9EUKA</name>
<dbReference type="InterPro" id="IPR016024">
    <property type="entry name" value="ARM-type_fold"/>
</dbReference>
<comment type="caution">
    <text evidence="2">The sequence shown here is derived from an EMBL/GenBank/DDBJ whole genome shotgun (WGS) entry which is preliminary data.</text>
</comment>
<organism evidence="2 3">
    <name type="scientific">Blattamonas nauphoetae</name>
    <dbReference type="NCBI Taxonomy" id="2049346"/>
    <lineage>
        <taxon>Eukaryota</taxon>
        <taxon>Metamonada</taxon>
        <taxon>Preaxostyla</taxon>
        <taxon>Oxymonadida</taxon>
        <taxon>Blattamonas</taxon>
    </lineage>
</organism>
<feature type="region of interest" description="Disordered" evidence="1">
    <location>
        <begin position="967"/>
        <end position="992"/>
    </location>
</feature>
<evidence type="ECO:0000313" key="2">
    <source>
        <dbReference type="EMBL" id="KAK2944304.1"/>
    </source>
</evidence>
<dbReference type="EMBL" id="JARBJD010000305">
    <property type="protein sequence ID" value="KAK2944304.1"/>
    <property type="molecule type" value="Genomic_DNA"/>
</dbReference>
<evidence type="ECO:0000313" key="3">
    <source>
        <dbReference type="Proteomes" id="UP001281761"/>
    </source>
</evidence>
<protein>
    <submittedName>
        <fullName evidence="2">Uncharacterized protein</fullName>
    </submittedName>
</protein>
<dbReference type="SUPFAM" id="SSF48371">
    <property type="entry name" value="ARM repeat"/>
    <property type="match status" value="1"/>
</dbReference>
<accession>A0ABQ9WYU7</accession>
<evidence type="ECO:0000256" key="1">
    <source>
        <dbReference type="SAM" id="MobiDB-lite"/>
    </source>
</evidence>
<reference evidence="2 3" key="1">
    <citation type="journal article" date="2022" name="bioRxiv">
        <title>Genomics of Preaxostyla Flagellates Illuminates Evolutionary Transitions and the Path Towards Mitochondrial Loss.</title>
        <authorList>
            <person name="Novak L.V.F."/>
            <person name="Treitli S.C."/>
            <person name="Pyrih J."/>
            <person name="Halakuc P."/>
            <person name="Pipaliya S.V."/>
            <person name="Vacek V."/>
            <person name="Brzon O."/>
            <person name="Soukal P."/>
            <person name="Eme L."/>
            <person name="Dacks J.B."/>
            <person name="Karnkowska A."/>
            <person name="Elias M."/>
            <person name="Hampl V."/>
        </authorList>
    </citation>
    <scope>NUCLEOTIDE SEQUENCE [LARGE SCALE GENOMIC DNA]</scope>
    <source>
        <strain evidence="2">NAU3</strain>
        <tissue evidence="2">Gut</tissue>
    </source>
</reference>
<keyword evidence="3" id="KW-1185">Reference proteome</keyword>
<gene>
    <name evidence="2" type="ORF">BLNAU_20800</name>
</gene>
<dbReference type="Proteomes" id="UP001281761">
    <property type="component" value="Unassembled WGS sequence"/>
</dbReference>
<proteinExistence type="predicted"/>
<sequence length="992" mass="111024">MLDVALEAKAIVFLESVDRDDKESADVFINSFGRTTDESVTNFVQSIGVLVSCANKTLTTATMKMVNALIYLCSAKVSLALITADLIPQLIIALNILSLSFVEAEEIHTNLMKILHSSLWLPTPYGFAELEIDNQDDRQAVCETIYQQVLIPSEKFICDLCRNRNSITERQLSDEIMTLPVWLLRIAPYYQPTMDFVVRMPIFATIPSGLASIETDDSISYCLSSMVDIQREWNKKIGEVRQMWKILHRVLRMEGLEDAVEEKLRFDKTTDVGMFIVAESVQWNNLLGMNTPRRRLPQGSSHSTSHSPLLSSCVHSLRRPGTTFRQTFEADCFDDHCSAFLNWDEEEPESGAEKAVVFQSLVTTMKLQTVLDDSLEAKAILFLESMAHIYYFSRDAFLSNFASLSDNSSTNFVQSIVVLLSTPKQTITTATMEMLSDLIFHCSPKVHLTIVKANLVPQIITTLNPLSLSFTESGDIHTYLMKMLRHSFWLPTPRGLAELKIEDGYKQLAVHKTVLKQVIAPSEMYICHLCVNRFSIVNRQQSKSFLELLTRLLQICPYYQRTVDIVLHMPVILTIPSCLTVFEDNCSIWSFLVDMNATQREWNQTKGDQRQMWKTLHRQLRMEGIEDVIETKLRNDKNASYGRSLVSFSIGWSNLLGMNPPYRCTDITSYFARTVWILARQSSSMIATPSITFAATLALLLFGIQYSRPLPHPSLPTSHSLCLSLTTHTLPLPLPLPHHPHPPTPLCLSSPPTPSLSLCLSLTHTLPLPLPLPHHPHPPTPLCLSLTTHTLPLPSASPSPPTPSHSLCLSLTTHTLPLPLPLPHHPHPPTPLCLSLTTHTSHSPLPLPHHPHPPSPLCLSLTTHTLPLPSASHLTALVVPRAVCCSFEDQEMLASNVFLLRLLLSVVVFFTPPSSLPSDPTSTIIIYPPLVPLHTNHFINTPTLERRAEQGRDCGVTTLHHSLPSSHPFLHIPKESPNQSFTPPAKRQAPEG</sequence>